<dbReference type="AlphaFoldDB" id="A0A2J7ZTV8"/>
<evidence type="ECO:0000313" key="2">
    <source>
        <dbReference type="Proteomes" id="UP000236333"/>
    </source>
</evidence>
<dbReference type="Gene3D" id="3.30.310.50">
    <property type="entry name" value="Alpha-D-phosphohexomutase, C-terminal domain"/>
    <property type="match status" value="1"/>
</dbReference>
<evidence type="ECO:0000313" key="1">
    <source>
        <dbReference type="EMBL" id="PNH03707.1"/>
    </source>
</evidence>
<reference evidence="1 2" key="1">
    <citation type="journal article" date="2017" name="Mol. Biol. Evol.">
        <title>The 4-celled Tetrabaena socialis nuclear genome reveals the essential components for genetic control of cell number at the origin of multicellularity in the volvocine lineage.</title>
        <authorList>
            <person name="Featherston J."/>
            <person name="Arakaki Y."/>
            <person name="Hanschen E.R."/>
            <person name="Ferris P.J."/>
            <person name="Michod R.E."/>
            <person name="Olson B.J.S.C."/>
            <person name="Nozaki H."/>
            <person name="Durand P.M."/>
        </authorList>
    </citation>
    <scope>NUCLEOTIDE SEQUENCE [LARGE SCALE GENOMIC DNA]</scope>
    <source>
        <strain evidence="1 2">NIES-571</strain>
    </source>
</reference>
<name>A0A2J7ZTV8_9CHLO</name>
<dbReference type="SUPFAM" id="SSF55957">
    <property type="entry name" value="Phosphoglucomutase, C-terminal domain"/>
    <property type="match status" value="1"/>
</dbReference>
<keyword evidence="2" id="KW-1185">Reference proteome</keyword>
<sequence>MRAHTCGAPGVLSAFHGLASGGTHADWTLEAVNHEGWRVNVDEGEGRRGWVLLRQSLHDPLLVLNVESELPGGAEASARRVAAFLRSAPMAALPLDMGALAALA</sequence>
<accession>A0A2J7ZTV8</accession>
<protein>
    <submittedName>
        <fullName evidence="1">Uncharacterized protein</fullName>
    </submittedName>
</protein>
<dbReference type="GO" id="GO:0016868">
    <property type="term" value="F:intramolecular phosphotransferase activity"/>
    <property type="evidence" value="ECO:0007669"/>
    <property type="project" value="InterPro"/>
</dbReference>
<comment type="caution">
    <text evidence="1">The sequence shown here is derived from an EMBL/GenBank/DDBJ whole genome shotgun (WGS) entry which is preliminary data.</text>
</comment>
<dbReference type="OrthoDB" id="1743979at2759"/>
<organism evidence="1 2">
    <name type="scientific">Tetrabaena socialis</name>
    <dbReference type="NCBI Taxonomy" id="47790"/>
    <lineage>
        <taxon>Eukaryota</taxon>
        <taxon>Viridiplantae</taxon>
        <taxon>Chlorophyta</taxon>
        <taxon>core chlorophytes</taxon>
        <taxon>Chlorophyceae</taxon>
        <taxon>CS clade</taxon>
        <taxon>Chlamydomonadales</taxon>
        <taxon>Tetrabaenaceae</taxon>
        <taxon>Tetrabaena</taxon>
    </lineage>
</organism>
<proteinExistence type="predicted"/>
<dbReference type="InterPro" id="IPR036900">
    <property type="entry name" value="A-D-PHexomutase_C_sf"/>
</dbReference>
<dbReference type="EMBL" id="PGGS01000473">
    <property type="protein sequence ID" value="PNH03707.1"/>
    <property type="molecule type" value="Genomic_DNA"/>
</dbReference>
<dbReference type="Proteomes" id="UP000236333">
    <property type="component" value="Unassembled WGS sequence"/>
</dbReference>
<gene>
    <name evidence="1" type="ORF">TSOC_010229</name>
</gene>